<feature type="compositionally biased region" description="Polar residues" evidence="1">
    <location>
        <begin position="24"/>
        <end position="35"/>
    </location>
</feature>
<keyword evidence="2" id="KW-1185">Reference proteome</keyword>
<evidence type="ECO:0000256" key="1">
    <source>
        <dbReference type="SAM" id="MobiDB-lite"/>
    </source>
</evidence>
<feature type="region of interest" description="Disordered" evidence="1">
    <location>
        <begin position="24"/>
        <end position="52"/>
    </location>
</feature>
<evidence type="ECO:0000313" key="2">
    <source>
        <dbReference type="Proteomes" id="UP000046395"/>
    </source>
</evidence>
<accession>A0A5S6QP03</accession>
<evidence type="ECO:0000313" key="3">
    <source>
        <dbReference type="WBParaSite" id="TMUE_2000008894.1"/>
    </source>
</evidence>
<reference evidence="3" key="1">
    <citation type="submission" date="2019-12" db="UniProtKB">
        <authorList>
            <consortium name="WormBaseParasite"/>
        </authorList>
    </citation>
    <scope>IDENTIFICATION</scope>
</reference>
<organism evidence="2 3">
    <name type="scientific">Trichuris muris</name>
    <name type="common">Mouse whipworm</name>
    <dbReference type="NCBI Taxonomy" id="70415"/>
    <lineage>
        <taxon>Eukaryota</taxon>
        <taxon>Metazoa</taxon>
        <taxon>Ecdysozoa</taxon>
        <taxon>Nematoda</taxon>
        <taxon>Enoplea</taxon>
        <taxon>Dorylaimia</taxon>
        <taxon>Trichinellida</taxon>
        <taxon>Trichuridae</taxon>
        <taxon>Trichuris</taxon>
    </lineage>
</organism>
<dbReference type="AlphaFoldDB" id="A0A5S6QP03"/>
<dbReference type="Proteomes" id="UP000046395">
    <property type="component" value="Unassembled WGS sequence"/>
</dbReference>
<sequence length="250" mass="27250">MMSSTTENASSFAVVDVADTNLSTVETGPTTNSALANRENDVRSGLKNDSTTNGITSAMQSVNVPKEFQLTGDLAKAIITLWNRQPENVMPSPGPASMPGLTEFANQKGMKNGDGRYTGWQGYSTFAFVRYRSAGQSEWLWNIYTSLALGTNVLVQPPVSGSKPPPMSAKFGAFWATLNVDVTGSASRSNVTATPYDDETGAMMWIASRLQKQSAHWYDEDVFLRLLALGMLCPKADWLNEDRLVYIVDP</sequence>
<protein>
    <submittedName>
        <fullName evidence="3">Uncharacterized protein</fullName>
    </submittedName>
</protein>
<dbReference type="WBParaSite" id="TMUE_2000008894.1">
    <property type="protein sequence ID" value="TMUE_2000008894.1"/>
    <property type="gene ID" value="WBGene00290003"/>
</dbReference>
<proteinExistence type="predicted"/>
<name>A0A5S6QP03_TRIMR</name>